<feature type="compositionally biased region" description="Basic and acidic residues" evidence="1">
    <location>
        <begin position="1254"/>
        <end position="1270"/>
    </location>
</feature>
<evidence type="ECO:0000259" key="2">
    <source>
        <dbReference type="Pfam" id="PF16687"/>
    </source>
</evidence>
<comment type="caution">
    <text evidence="3">The sequence shown here is derived from an EMBL/GenBank/DDBJ whole genome shotgun (WGS) entry which is preliminary data.</text>
</comment>
<feature type="compositionally biased region" description="Polar residues" evidence="1">
    <location>
        <begin position="1236"/>
        <end position="1251"/>
    </location>
</feature>
<dbReference type="EMBL" id="JABEBT010000134">
    <property type="protein sequence ID" value="KAF7629953.1"/>
    <property type="molecule type" value="Genomic_DNA"/>
</dbReference>
<feature type="domain" description="ELYS beta-propeller" evidence="2">
    <location>
        <begin position="244"/>
        <end position="512"/>
    </location>
</feature>
<dbReference type="Proteomes" id="UP000605970">
    <property type="component" value="Unassembled WGS sequence"/>
</dbReference>
<feature type="region of interest" description="Disordered" evidence="1">
    <location>
        <begin position="1143"/>
        <end position="1190"/>
    </location>
</feature>
<dbReference type="PANTHER" id="PTHR21583">
    <property type="entry name" value="ELYS PROTEIN"/>
    <property type="match status" value="1"/>
</dbReference>
<reference evidence="3" key="1">
    <citation type="journal article" date="2020" name="Ecol. Evol.">
        <title>Genome structure and content of the rice root-knot nematode (Meloidogyne graminicola).</title>
        <authorList>
            <person name="Phan N.T."/>
            <person name="Danchin E.G.J."/>
            <person name="Klopp C."/>
            <person name="Perfus-Barbeoch L."/>
            <person name="Kozlowski D.K."/>
            <person name="Koutsovoulos G.D."/>
            <person name="Lopez-Roques C."/>
            <person name="Bouchez O."/>
            <person name="Zahm M."/>
            <person name="Besnard G."/>
            <person name="Bellafiore S."/>
        </authorList>
    </citation>
    <scope>NUCLEOTIDE SEQUENCE</scope>
    <source>
        <strain evidence="3">VN-18</strain>
    </source>
</reference>
<feature type="compositionally biased region" description="Low complexity" evidence="1">
    <location>
        <begin position="1217"/>
        <end position="1235"/>
    </location>
</feature>
<name>A0A8S9ZE09_9BILA</name>
<feature type="compositionally biased region" description="Polar residues" evidence="1">
    <location>
        <begin position="1143"/>
        <end position="1153"/>
    </location>
</feature>
<protein>
    <submittedName>
        <fullName evidence="3">ELYS-bb domain-containing protein</fullName>
    </submittedName>
</protein>
<dbReference type="InterPro" id="IPR036322">
    <property type="entry name" value="WD40_repeat_dom_sf"/>
</dbReference>
<dbReference type="InterPro" id="IPR052620">
    <property type="entry name" value="ELYS/MEL-28_NucAsmblyFactor"/>
</dbReference>
<accession>A0A8S9ZE09</accession>
<dbReference type="PANTHER" id="PTHR21583:SF8">
    <property type="entry name" value="PROTEIN ELYS"/>
    <property type="match status" value="1"/>
</dbReference>
<organism evidence="3 4">
    <name type="scientific">Meloidogyne graminicola</name>
    <dbReference type="NCBI Taxonomy" id="189291"/>
    <lineage>
        <taxon>Eukaryota</taxon>
        <taxon>Metazoa</taxon>
        <taxon>Ecdysozoa</taxon>
        <taxon>Nematoda</taxon>
        <taxon>Chromadorea</taxon>
        <taxon>Rhabditida</taxon>
        <taxon>Tylenchina</taxon>
        <taxon>Tylenchomorpha</taxon>
        <taxon>Tylenchoidea</taxon>
        <taxon>Meloidogynidae</taxon>
        <taxon>Meloidogyninae</taxon>
        <taxon>Meloidogyne</taxon>
    </lineage>
</organism>
<dbReference type="SUPFAM" id="SSF50978">
    <property type="entry name" value="WD40 repeat-like"/>
    <property type="match status" value="1"/>
</dbReference>
<feature type="region of interest" description="Disordered" evidence="1">
    <location>
        <begin position="1217"/>
        <end position="1271"/>
    </location>
</feature>
<evidence type="ECO:0000313" key="4">
    <source>
        <dbReference type="Proteomes" id="UP000605970"/>
    </source>
</evidence>
<keyword evidence="4" id="KW-1185">Reference proteome</keyword>
<dbReference type="OrthoDB" id="20729at2759"/>
<dbReference type="Pfam" id="PF16687">
    <property type="entry name" value="ELYS-bb"/>
    <property type="match status" value="1"/>
</dbReference>
<proteinExistence type="predicted"/>
<gene>
    <name evidence="3" type="ORF">Mgra_00009026</name>
</gene>
<evidence type="ECO:0000313" key="3">
    <source>
        <dbReference type="EMBL" id="KAF7629953.1"/>
    </source>
</evidence>
<sequence>MSQAVPSILQQRFIQLEGTSISLIPNTNNNGERLPQTKFENGSFLLWNGVETGFFCVTSNSSPGTIIIYEGRDDKANILLNYKFGRAATIIDVLYFPIAVDQPGILVAVSDRSIEKGDYIAYISLRSKKLLKSCSFPYPITKLCSILDGTATNDSFMRLAKSFSNDWSHIFVVGCRFGYVSLCCMDITVDDSTTVEFLTPIEGSPTKVYESVQRPGRPKKSVHLSKIFYDDKMFAFRADDGMTRCLALEHVSVSALHWIEKSGLVIIGFNFGGIMIVSLRTSKVYSLLYIDGMVQHFAFQEPEEDPRPLFYLWIAYNSLKIGTTLLLCTVNFPKDEQLTSNSSEYTFLEPYFSPCMKWSPDTCNRLLVMRTIYRPKKRCNNNNSTQRPSLSNSFSEVHSKIDTSLLFIAWIEKSRIDEANLHGALFDLNAFYAKRLIARIQHDATIARQLPFIARFSCLYIGDKIEHVNRNNSILDITVSNVHQFAPPAFLNENIDQLYYPSTYHLEVNCLTPIRIFKAKVRPIQTHLIIELAKSVYKHFEFPHNSAMWIHAIGLANSAPANNLNEERACLLRIIVHSFFPAMLTLIDSANDNMDHLKFIQKWLWKEVEVTKLKFDEFCAPLFDNPPHEPSPSACGFIQHARVFFKRASIIFEALDSKICKLSGKEKSRSIQVQGNIARQIRLYSSAIAFALVYNLLPVNRLNSTLYEVVNDRFSRFSERSRRRGKQLKIYSLIDEIIKSNPDEEIWQGKSAHGWYPPRDFKCLLPILLLLNVTEKAKLTLLGYYCLDLESASSMFGSEIQAKDGNTPPTSSLHLNRTFENNTHPYQNREYFALFLSFVLQEDFSLEEMNKIKAFWLEDKNKLQGEFCDTNLENETQQSQDDDQFEQFNPFENIKKTRDFYLRKDWGVFLFNNLMLEHKRYKLLMDMPSLKGNEPEFVQKCYLKCMDIRRQFPSLFKKVEPLPAFILDRYKAKVKGNKGPGKILFPVGLEDLQDQPILPLRIKHSPIVEADSFPKLFSKSDGISLLGKRNMTSRFSVSDEEAEHFEEMPLTIATPRKRQRLFIFDSSQGIGETPIVAQTNETSPIICEDIQKSCVNSKEWDRISKITQTPLSLRRSINQSRVPLRESRINVSRTALFRDVGQNQQQKTLQNGEISPEPNIVPIQPPSILKSDNRKSRLPSASRSEKPKLRFAQSLFTTERIPSRFEKATAEMNDTSFSNFTEFSPSESSPTSSRSGQPGTESGNSSVQMQLRTPKKEDGHYVNTEKENSKEVISCKFSSKFKNAAKKSKTSSKC</sequence>
<evidence type="ECO:0000256" key="1">
    <source>
        <dbReference type="SAM" id="MobiDB-lite"/>
    </source>
</evidence>
<dbReference type="InterPro" id="IPR032040">
    <property type="entry name" value="ELYS-bb"/>
</dbReference>